<keyword evidence="6" id="KW-0315">Glutamine amidotransferase</keyword>
<evidence type="ECO:0000256" key="5">
    <source>
        <dbReference type="ARBA" id="ARBA00022840"/>
    </source>
</evidence>
<dbReference type="GO" id="GO:0006529">
    <property type="term" value="P:asparagine biosynthetic process"/>
    <property type="evidence" value="ECO:0007669"/>
    <property type="project" value="InterPro"/>
</dbReference>
<comment type="caution">
    <text evidence="10">The sequence shown here is derived from an EMBL/GenBank/DDBJ whole genome shotgun (WGS) entry which is preliminary data.</text>
</comment>
<dbReference type="InterPro" id="IPR029055">
    <property type="entry name" value="Ntn_hydrolases_N"/>
</dbReference>
<dbReference type="PROSITE" id="PS51278">
    <property type="entry name" value="GATASE_TYPE_2"/>
    <property type="match status" value="1"/>
</dbReference>
<keyword evidence="5 8" id="KW-0067">ATP-binding</keyword>
<name>A0A1E3XFY6_9BACT</name>
<sequence length="617" mass="73080">MPGVIGFISNSNKFNMKQVLSNMIQSEMQMHEDWYHVDRYFDGDINISRIHLGIFNAESQPIFNEDKSICIFFYGEIYDYKDLKSDLQSKGHIFRINNDAEFLLHLYEEKGLEFLGNLNGSFVCAIWDVMRKRLVIANDRYGLRPLYYTELDNQFIFASEVKPIINFPGFKKKVNLRAIPDLLAFGSMLGENTLFEGVFLMKSGSIMIYEQGRLTAKKYWDFEYNEDYHKKSLTDYCEKLNHLFKQAIRRQLKGNYKIGVPLSGGLDSRVVSAYIQKEGYPFSTHIYGVKGCYDYRFAKKIARTLGTDHYFYKTDGEYIPDYYRESLKLTNGLLDVCDTQQIILPKRINNGCEILFIGFFADVIFGGSYIRENILNLSYERMLPCLVYDSFSYFIKDWMQKKLFNKSIYEQIKNASMDNILYRLSQTNAKIPVNKADYVFLNERARRFTINANLKLLNQKLEYRTPTYDNDLLDFALTLPPRLRVNSLLYKELLKRYFPKLARIPWQKDGLPITASYARRRIQNSIRYRLRHSFNGRFARYISNKDWHNLENWTRTIYKDFFLKILLDKKTLNRPYFNQGYIKDHIIKPHMSGTANLWPTISVLTTFELWHRHFFDE</sequence>
<comment type="catalytic activity">
    <reaction evidence="7">
        <text>L-aspartate + L-glutamine + ATP + H2O = L-asparagine + L-glutamate + AMP + diphosphate + H(+)</text>
        <dbReference type="Rhea" id="RHEA:12228"/>
        <dbReference type="ChEBI" id="CHEBI:15377"/>
        <dbReference type="ChEBI" id="CHEBI:15378"/>
        <dbReference type="ChEBI" id="CHEBI:29985"/>
        <dbReference type="ChEBI" id="CHEBI:29991"/>
        <dbReference type="ChEBI" id="CHEBI:30616"/>
        <dbReference type="ChEBI" id="CHEBI:33019"/>
        <dbReference type="ChEBI" id="CHEBI:58048"/>
        <dbReference type="ChEBI" id="CHEBI:58359"/>
        <dbReference type="ChEBI" id="CHEBI:456215"/>
        <dbReference type="EC" id="6.3.5.4"/>
    </reaction>
</comment>
<proteinExistence type="inferred from homology"/>
<comment type="pathway">
    <text evidence="1">Amino-acid biosynthesis; L-asparagine biosynthesis; L-asparagine from L-aspartate (L-Gln route): step 1/1.</text>
</comment>
<dbReference type="EMBL" id="MAYW01000004">
    <property type="protein sequence ID" value="ODS34545.1"/>
    <property type="molecule type" value="Genomic_DNA"/>
</dbReference>
<dbReference type="Proteomes" id="UP000094056">
    <property type="component" value="Unassembled WGS sequence"/>
</dbReference>
<protein>
    <recommendedName>
        <fullName evidence="3">asparagine synthase (glutamine-hydrolyzing)</fullName>
        <ecNumber evidence="3">6.3.5.4</ecNumber>
    </recommendedName>
</protein>
<dbReference type="InterPro" id="IPR051786">
    <property type="entry name" value="ASN_synthetase/amidase"/>
</dbReference>
<feature type="domain" description="Glutamine amidotransferase type-2" evidence="9">
    <location>
        <begin position="2"/>
        <end position="212"/>
    </location>
</feature>
<dbReference type="GO" id="GO:0005524">
    <property type="term" value="F:ATP binding"/>
    <property type="evidence" value="ECO:0007669"/>
    <property type="project" value="UniProtKB-KW"/>
</dbReference>
<dbReference type="EC" id="6.3.5.4" evidence="3"/>
<dbReference type="InterPro" id="IPR014729">
    <property type="entry name" value="Rossmann-like_a/b/a_fold"/>
</dbReference>
<dbReference type="Gene3D" id="3.40.50.620">
    <property type="entry name" value="HUPs"/>
    <property type="match status" value="1"/>
</dbReference>
<evidence type="ECO:0000256" key="6">
    <source>
        <dbReference type="ARBA" id="ARBA00022962"/>
    </source>
</evidence>
<dbReference type="Pfam" id="PF13537">
    <property type="entry name" value="GATase_7"/>
    <property type="match status" value="1"/>
</dbReference>
<dbReference type="SUPFAM" id="SSF52402">
    <property type="entry name" value="Adenine nucleotide alpha hydrolases-like"/>
    <property type="match status" value="1"/>
</dbReference>
<gene>
    <name evidence="10" type="ORF">SCARUB_00280</name>
</gene>
<organism evidence="10 11">
    <name type="scientific">Candidatus Scalindua rubra</name>
    <dbReference type="NCBI Taxonomy" id="1872076"/>
    <lineage>
        <taxon>Bacteria</taxon>
        <taxon>Pseudomonadati</taxon>
        <taxon>Planctomycetota</taxon>
        <taxon>Candidatus Brocadiia</taxon>
        <taxon>Candidatus Brocadiales</taxon>
        <taxon>Candidatus Scalinduaceae</taxon>
        <taxon>Candidatus Scalindua</taxon>
    </lineage>
</organism>
<dbReference type="AlphaFoldDB" id="A0A1E3XFY6"/>
<dbReference type="SUPFAM" id="SSF56235">
    <property type="entry name" value="N-terminal nucleophile aminohydrolases (Ntn hydrolases)"/>
    <property type="match status" value="1"/>
</dbReference>
<evidence type="ECO:0000313" key="11">
    <source>
        <dbReference type="Proteomes" id="UP000094056"/>
    </source>
</evidence>
<dbReference type="InterPro" id="IPR001962">
    <property type="entry name" value="Asn_synthase"/>
</dbReference>
<feature type="binding site" evidence="8">
    <location>
        <position position="99"/>
    </location>
    <ligand>
        <name>L-glutamine</name>
        <dbReference type="ChEBI" id="CHEBI:58359"/>
    </ligand>
</feature>
<dbReference type="InterPro" id="IPR017932">
    <property type="entry name" value="GATase_2_dom"/>
</dbReference>
<dbReference type="Pfam" id="PF00733">
    <property type="entry name" value="Asn_synthase"/>
    <property type="match status" value="1"/>
</dbReference>
<dbReference type="Gene3D" id="3.60.20.10">
    <property type="entry name" value="Glutamine Phosphoribosylpyrophosphate, subunit 1, domain 1"/>
    <property type="match status" value="1"/>
</dbReference>
<dbReference type="PANTHER" id="PTHR43284:SF1">
    <property type="entry name" value="ASPARAGINE SYNTHETASE"/>
    <property type="match status" value="1"/>
</dbReference>
<evidence type="ECO:0000256" key="4">
    <source>
        <dbReference type="ARBA" id="ARBA00022741"/>
    </source>
</evidence>
<dbReference type="PIRSF" id="PIRSF001589">
    <property type="entry name" value="Asn_synthetase_glu-h"/>
    <property type="match status" value="1"/>
</dbReference>
<reference evidence="10 11" key="1">
    <citation type="submission" date="2016-07" db="EMBL/GenBank/DDBJ databases">
        <title>Draft genome of Scalindua rubra, obtained from a brine-seawater interface in the Red Sea, sheds light on salt adaptation in anammox bacteria.</title>
        <authorList>
            <person name="Speth D.R."/>
            <person name="Lagkouvardos I."/>
            <person name="Wang Y."/>
            <person name="Qian P.-Y."/>
            <person name="Dutilh B.E."/>
            <person name="Jetten M.S."/>
        </authorList>
    </citation>
    <scope>NUCLEOTIDE SEQUENCE [LARGE SCALE GENOMIC DNA]</scope>
    <source>
        <strain evidence="10">BSI-1</strain>
    </source>
</reference>
<dbReference type="PANTHER" id="PTHR43284">
    <property type="entry name" value="ASPARAGINE SYNTHETASE (GLUTAMINE-HYDROLYZING)"/>
    <property type="match status" value="1"/>
</dbReference>
<evidence type="ECO:0000256" key="2">
    <source>
        <dbReference type="ARBA" id="ARBA00005752"/>
    </source>
</evidence>
<dbReference type="GO" id="GO:0004066">
    <property type="term" value="F:asparagine synthase (glutamine-hydrolyzing) activity"/>
    <property type="evidence" value="ECO:0007669"/>
    <property type="project" value="UniProtKB-EC"/>
</dbReference>
<dbReference type="InterPro" id="IPR006426">
    <property type="entry name" value="Asn_synth_AEB"/>
</dbReference>
<keyword evidence="4 8" id="KW-0547">Nucleotide-binding</keyword>
<dbReference type="InterPro" id="IPR033738">
    <property type="entry name" value="AsnB_N"/>
</dbReference>
<evidence type="ECO:0000313" key="10">
    <source>
        <dbReference type="EMBL" id="ODS34545.1"/>
    </source>
</evidence>
<dbReference type="CDD" id="cd00712">
    <property type="entry name" value="AsnB"/>
    <property type="match status" value="1"/>
</dbReference>
<evidence type="ECO:0000256" key="1">
    <source>
        <dbReference type="ARBA" id="ARBA00005187"/>
    </source>
</evidence>
<evidence type="ECO:0000256" key="3">
    <source>
        <dbReference type="ARBA" id="ARBA00012737"/>
    </source>
</evidence>
<evidence type="ECO:0000256" key="7">
    <source>
        <dbReference type="ARBA" id="ARBA00048741"/>
    </source>
</evidence>
<accession>A0A1E3XFY6</accession>
<comment type="similarity">
    <text evidence="2">Belongs to the asparagine synthetase family.</text>
</comment>
<evidence type="ECO:0000259" key="9">
    <source>
        <dbReference type="PROSITE" id="PS51278"/>
    </source>
</evidence>
<evidence type="ECO:0000256" key="8">
    <source>
        <dbReference type="PIRSR" id="PIRSR001589-2"/>
    </source>
</evidence>